<name>R7QCZ6_CHOCR</name>
<protein>
    <submittedName>
        <fullName evidence="9">Uncharacterized protein</fullName>
    </submittedName>
</protein>
<dbReference type="GeneID" id="17323913"/>
<dbReference type="RefSeq" id="XP_005716196.1">
    <property type="nucleotide sequence ID" value="XM_005716139.1"/>
</dbReference>
<feature type="transmembrane region" description="Helical" evidence="8">
    <location>
        <begin position="230"/>
        <end position="251"/>
    </location>
</feature>
<feature type="transmembrane region" description="Helical" evidence="8">
    <location>
        <begin position="92"/>
        <end position="110"/>
    </location>
</feature>
<evidence type="ECO:0000256" key="6">
    <source>
        <dbReference type="ARBA" id="ARBA00023136"/>
    </source>
</evidence>
<keyword evidence="6 8" id="KW-0472">Membrane</keyword>
<evidence type="ECO:0000256" key="3">
    <source>
        <dbReference type="ARBA" id="ARBA00022448"/>
    </source>
</evidence>
<evidence type="ECO:0000256" key="5">
    <source>
        <dbReference type="ARBA" id="ARBA00022989"/>
    </source>
</evidence>
<dbReference type="EMBL" id="HG001775">
    <property type="protein sequence ID" value="CDF36377.1"/>
    <property type="molecule type" value="Genomic_DNA"/>
</dbReference>
<comment type="subcellular location">
    <subcellularLocation>
        <location evidence="1">Membrane</location>
        <topology evidence="1">Multi-pass membrane protein</topology>
    </subcellularLocation>
</comment>
<dbReference type="NCBIfam" id="TIGR00788">
    <property type="entry name" value="fbt"/>
    <property type="match status" value="1"/>
</dbReference>
<feature type="transmembrane region" description="Helical" evidence="8">
    <location>
        <begin position="320"/>
        <end position="341"/>
    </location>
</feature>
<feature type="transmembrane region" description="Helical" evidence="8">
    <location>
        <begin position="116"/>
        <end position="138"/>
    </location>
</feature>
<feature type="transmembrane region" description="Helical" evidence="8">
    <location>
        <begin position="353"/>
        <end position="372"/>
    </location>
</feature>
<feature type="compositionally biased region" description="Polar residues" evidence="7">
    <location>
        <begin position="557"/>
        <end position="572"/>
    </location>
</feature>
<keyword evidence="4 8" id="KW-0812">Transmembrane</keyword>
<feature type="region of interest" description="Disordered" evidence="7">
    <location>
        <begin position="552"/>
        <end position="579"/>
    </location>
</feature>
<evidence type="ECO:0000256" key="8">
    <source>
        <dbReference type="SAM" id="Phobius"/>
    </source>
</evidence>
<dbReference type="OMA" id="AVYINIA"/>
<evidence type="ECO:0000256" key="1">
    <source>
        <dbReference type="ARBA" id="ARBA00004141"/>
    </source>
</evidence>
<evidence type="ECO:0000256" key="2">
    <source>
        <dbReference type="ARBA" id="ARBA00007015"/>
    </source>
</evidence>
<feature type="transmembrane region" description="Helical" evidence="8">
    <location>
        <begin position="17"/>
        <end position="36"/>
    </location>
</feature>
<comment type="similarity">
    <text evidence="2">Belongs to the major facilitator superfamily. Folate-biopterin transporter (TC 2.A.71) family.</text>
</comment>
<keyword evidence="3" id="KW-0813">Transport</keyword>
<keyword evidence="10" id="KW-1185">Reference proteome</keyword>
<feature type="transmembrane region" description="Helical" evidence="8">
    <location>
        <begin position="257"/>
        <end position="275"/>
    </location>
</feature>
<gene>
    <name evidence="9" type="ORF">CHC_T00004704001</name>
</gene>
<proteinExistence type="inferred from homology"/>
<feature type="transmembrane region" description="Helical" evidence="8">
    <location>
        <begin position="185"/>
        <end position="209"/>
    </location>
</feature>
<reference evidence="10" key="1">
    <citation type="journal article" date="2013" name="Proc. Natl. Acad. Sci. U.S.A.">
        <title>Genome structure and metabolic features in the red seaweed Chondrus crispus shed light on evolution of the Archaeplastida.</title>
        <authorList>
            <person name="Collen J."/>
            <person name="Porcel B."/>
            <person name="Carre W."/>
            <person name="Ball S.G."/>
            <person name="Chaparro C."/>
            <person name="Tonon T."/>
            <person name="Barbeyron T."/>
            <person name="Michel G."/>
            <person name="Noel B."/>
            <person name="Valentin K."/>
            <person name="Elias M."/>
            <person name="Artiguenave F."/>
            <person name="Arun A."/>
            <person name="Aury J.M."/>
            <person name="Barbosa-Neto J.F."/>
            <person name="Bothwell J.H."/>
            <person name="Bouget F.Y."/>
            <person name="Brillet L."/>
            <person name="Cabello-Hurtado F."/>
            <person name="Capella-Gutierrez S."/>
            <person name="Charrier B."/>
            <person name="Cladiere L."/>
            <person name="Cock J.M."/>
            <person name="Coelho S.M."/>
            <person name="Colleoni C."/>
            <person name="Czjzek M."/>
            <person name="Da Silva C."/>
            <person name="Delage L."/>
            <person name="Denoeud F."/>
            <person name="Deschamps P."/>
            <person name="Dittami S.M."/>
            <person name="Gabaldon T."/>
            <person name="Gachon C.M."/>
            <person name="Groisillier A."/>
            <person name="Herve C."/>
            <person name="Jabbari K."/>
            <person name="Katinka M."/>
            <person name="Kloareg B."/>
            <person name="Kowalczyk N."/>
            <person name="Labadie K."/>
            <person name="Leblanc C."/>
            <person name="Lopez P.J."/>
            <person name="McLachlan D.H."/>
            <person name="Meslet-Cladiere L."/>
            <person name="Moustafa A."/>
            <person name="Nehr Z."/>
            <person name="Nyvall Collen P."/>
            <person name="Panaud O."/>
            <person name="Partensky F."/>
            <person name="Poulain J."/>
            <person name="Rensing S.A."/>
            <person name="Rousvoal S."/>
            <person name="Samson G."/>
            <person name="Symeonidi A."/>
            <person name="Weissenbach J."/>
            <person name="Zambounis A."/>
            <person name="Wincker P."/>
            <person name="Boyen C."/>
        </authorList>
    </citation>
    <scope>NUCLEOTIDE SEQUENCE [LARGE SCALE GENOMIC DNA]</scope>
    <source>
        <strain evidence="10">cv. Stackhouse</strain>
    </source>
</reference>
<dbReference type="Pfam" id="PF03092">
    <property type="entry name" value="BT1"/>
    <property type="match status" value="1"/>
</dbReference>
<keyword evidence="5 8" id="KW-1133">Transmembrane helix</keyword>
<dbReference type="OrthoDB" id="754047at2759"/>
<dbReference type="InterPro" id="IPR036259">
    <property type="entry name" value="MFS_trans_sf"/>
</dbReference>
<dbReference type="Proteomes" id="UP000012073">
    <property type="component" value="Unassembled WGS sequence"/>
</dbReference>
<organism evidence="9 10">
    <name type="scientific">Chondrus crispus</name>
    <name type="common">Carrageen Irish moss</name>
    <name type="synonym">Polymorpha crispa</name>
    <dbReference type="NCBI Taxonomy" id="2769"/>
    <lineage>
        <taxon>Eukaryota</taxon>
        <taxon>Rhodophyta</taxon>
        <taxon>Florideophyceae</taxon>
        <taxon>Rhodymeniophycidae</taxon>
        <taxon>Gigartinales</taxon>
        <taxon>Gigartinaceae</taxon>
        <taxon>Chondrus</taxon>
    </lineage>
</organism>
<evidence type="ECO:0000313" key="10">
    <source>
        <dbReference type="Proteomes" id="UP000012073"/>
    </source>
</evidence>
<feature type="transmembrane region" description="Helical" evidence="8">
    <location>
        <begin position="282"/>
        <end position="300"/>
    </location>
</feature>
<dbReference type="GO" id="GO:0016020">
    <property type="term" value="C:membrane"/>
    <property type="evidence" value="ECO:0007669"/>
    <property type="project" value="UniProtKB-SubCell"/>
</dbReference>
<feature type="transmembrane region" description="Helical" evidence="8">
    <location>
        <begin position="392"/>
        <end position="410"/>
    </location>
</feature>
<dbReference type="PhylomeDB" id="R7QCZ6"/>
<dbReference type="KEGG" id="ccp:CHC_T00004704001"/>
<dbReference type="Gramene" id="CDF36377">
    <property type="protein sequence ID" value="CDF36377"/>
    <property type="gene ID" value="CHC_T00004704001"/>
</dbReference>
<dbReference type="Gene3D" id="1.20.1250.20">
    <property type="entry name" value="MFS general substrate transporter like domains"/>
    <property type="match status" value="1"/>
</dbReference>
<dbReference type="PANTHER" id="PTHR31585:SF51">
    <property type="entry name" value="TRANSPORTER, PUTATIVE-RELATED"/>
    <property type="match status" value="1"/>
</dbReference>
<feature type="transmembrane region" description="Helical" evidence="8">
    <location>
        <begin position="159"/>
        <end position="179"/>
    </location>
</feature>
<dbReference type="STRING" id="2769.R7QCZ6"/>
<evidence type="ECO:0000313" key="9">
    <source>
        <dbReference type="EMBL" id="CDF36377.1"/>
    </source>
</evidence>
<evidence type="ECO:0000256" key="4">
    <source>
        <dbReference type="ARBA" id="ARBA00022692"/>
    </source>
</evidence>
<dbReference type="InterPro" id="IPR004324">
    <property type="entry name" value="FBT"/>
</dbReference>
<dbReference type="PANTHER" id="PTHR31585">
    <property type="entry name" value="FOLATE-BIOPTERIN TRANSPORTER 1, CHLOROPLASTIC"/>
    <property type="match status" value="1"/>
</dbReference>
<feature type="transmembrane region" description="Helical" evidence="8">
    <location>
        <begin position="465"/>
        <end position="484"/>
    </location>
</feature>
<evidence type="ECO:0000256" key="7">
    <source>
        <dbReference type="SAM" id="MobiDB-lite"/>
    </source>
</evidence>
<dbReference type="InterPro" id="IPR039309">
    <property type="entry name" value="BT1"/>
</dbReference>
<dbReference type="AlphaFoldDB" id="R7QCZ6"/>
<sequence length="579" mass="63801">MVLHSGRDFFRSIVHNFGWHFAILLVSVYTCLKGFIFQMATSAMLPYFKNLGVTGDKYQSYGTVAQTPWALKAAIGLLSDTVPFYGYHKTSYILLVSVFGTICLGVLGSVQFTPYLAPLAALLLLLAHLQLAVVDLLCEGKYAEMMVSKPESGSDLVTYVWGLYMAGTFLGSLIAGPMADHVNPRYIFLVCLPLAAQVILPVAAGWLPETSLPPGQRGIRRDKINAHPDLFKLSVLMTAGALVVGGAALFGTGKSQSILSLITAFILCVYGMRWLPPMLKQANLFMFLSSMLYVSLPGALDYWFTGSDTCVPNGPHFSFTYYVTYASLVGSLAGGIGVAAFQRFLSRGNFRTAFWTTCLVKLAASFFDIFIVKRYNLRFGIPDKVAFMLGDAVLFQVAYTLNFMPAVVLTSKVCPKGMEASVYALLASYQNLGSNVSRTVGVALIDYLGIKTTAPCNFTNLPMAIFIAHVSLPLLVFPLVFVLIPDAKMTDNLLREERGRTEHGSEFTRLPSQDVENLVEHDEFLLNSPQTRQDSQPVEIKVLDFEYPEEIEDQEEQNIASSEPQSIMSNRLNFKDRCG</sequence>
<dbReference type="SUPFAM" id="SSF103473">
    <property type="entry name" value="MFS general substrate transporter"/>
    <property type="match status" value="1"/>
</dbReference>
<accession>R7QCZ6</accession>